<protein>
    <submittedName>
        <fullName evidence="5">Exportin-2</fullName>
    </submittedName>
</protein>
<dbReference type="InterPro" id="IPR016024">
    <property type="entry name" value="ARM-type_fold"/>
</dbReference>
<dbReference type="Gene3D" id="1.25.10.10">
    <property type="entry name" value="Leucine-rich Repeat Variant"/>
    <property type="match status" value="1"/>
</dbReference>
<dbReference type="OrthoDB" id="3268246at2759"/>
<feature type="domain" description="Exportin-2 C-terminal" evidence="2">
    <location>
        <begin position="205"/>
        <end position="585"/>
    </location>
</feature>
<proteinExistence type="predicted"/>
<comment type="caution">
    <text evidence="5">The sequence shown here is derived from an EMBL/GenBank/DDBJ whole genome shotgun (WGS) entry which is preliminary data.</text>
</comment>
<dbReference type="AlphaFoldDB" id="A0A1R1PM99"/>
<name>A0A1R1PM99_ZANCU</name>
<keyword evidence="6" id="KW-1185">Reference proteome</keyword>
<sequence length="709" mass="78031">MVKNPRYREKFSGEEAIKMIVEKIVIRNMELSVEDEEQFEDSGVEYVKKEVEGYETESRRKSASELVRSLLEQHAVETTKAMSQYVVQCLEMYSKDPVNNWRAKDAAQFMVTSLSVVASVQKLGVTVTNNLVDINEFYSKYMEMHLNDIGSDTNSLILKTDAIKFVYVFRNQLNVDKIVAATPKLIQHLGHPNVAVSTFAAVALERLLVLKRDNRVVIDGQSVGGDYGGAITDLVFNQLEKSPSAEKMAENEFYMKLIMRTTVTTFINDRAKISSQPSLVVMAKLCMVVDLVSKNPSNPKFNHYLFETISLLLSRISPATCADIEALLFPRFEYILQNQVAEFMPYVFQLLSVLVRAKTALNEATDRTYLSLLQPLLQPALWESSGNVPALTELLQSYLSVGASLLVSGGMMPAILGIFQKLLSTKQSELYAFDLLTAIVCFVDISVLSPYLKAVFTLILSRLQQQQQQASSSSSSSSHPTPSRLLRNFVLFIAVFSSINAHSLVDLFNSIQPNLLSNLVSNLIAPNIPSALIASTNKQNDCKLLVHGYLSLLACPPFFSSLSQSGNSALVVALISSLVNLLQDPVLIVKNTSSSSTATGTGAATSTATSTSDSSYPSLDDDSSDLSATVFQASFVKLSSIRVYRPSDHIITRNSLLNSTDQNLLFASDLKSLISNSPISDGNAFMNSCLSQLPQDISHLVNTYLLLLP</sequence>
<dbReference type="EMBL" id="LSSK01000749">
    <property type="protein sequence ID" value="OMH82063.1"/>
    <property type="molecule type" value="Genomic_DNA"/>
</dbReference>
<dbReference type="GO" id="GO:0005049">
    <property type="term" value="F:nuclear export signal receptor activity"/>
    <property type="evidence" value="ECO:0007669"/>
    <property type="project" value="TreeGrafter"/>
</dbReference>
<dbReference type="Proteomes" id="UP000188320">
    <property type="component" value="Unassembled WGS sequence"/>
</dbReference>
<dbReference type="GO" id="GO:0005829">
    <property type="term" value="C:cytosol"/>
    <property type="evidence" value="ECO:0007669"/>
    <property type="project" value="TreeGrafter"/>
</dbReference>
<feature type="region of interest" description="Disordered" evidence="1">
    <location>
        <begin position="593"/>
        <end position="617"/>
    </location>
</feature>
<reference evidence="6" key="1">
    <citation type="submission" date="2017-01" db="EMBL/GenBank/DDBJ databases">
        <authorList>
            <person name="Wang Y."/>
            <person name="White M."/>
            <person name="Kvist S."/>
            <person name="Moncalvo J.-M."/>
        </authorList>
    </citation>
    <scope>NUCLEOTIDE SEQUENCE [LARGE SCALE GENOMIC DNA]</scope>
    <source>
        <strain evidence="6">COL-18-3</strain>
    </source>
</reference>
<dbReference type="SUPFAM" id="SSF48371">
    <property type="entry name" value="ARM repeat"/>
    <property type="match status" value="1"/>
</dbReference>
<organism evidence="5 6">
    <name type="scientific">Zancudomyces culisetae</name>
    <name type="common">Gut fungus</name>
    <name type="synonym">Smittium culisetae</name>
    <dbReference type="NCBI Taxonomy" id="1213189"/>
    <lineage>
        <taxon>Eukaryota</taxon>
        <taxon>Fungi</taxon>
        <taxon>Fungi incertae sedis</taxon>
        <taxon>Zoopagomycota</taxon>
        <taxon>Kickxellomycotina</taxon>
        <taxon>Harpellomycetes</taxon>
        <taxon>Harpellales</taxon>
        <taxon>Legeriomycetaceae</taxon>
        <taxon>Zancudomyces</taxon>
    </lineage>
</organism>
<dbReference type="GO" id="GO:0031267">
    <property type="term" value="F:small GTPase binding"/>
    <property type="evidence" value="ECO:0007669"/>
    <property type="project" value="InterPro"/>
</dbReference>
<evidence type="ECO:0000313" key="6">
    <source>
        <dbReference type="Proteomes" id="UP000188320"/>
    </source>
</evidence>
<reference evidence="5" key="2">
    <citation type="submission" date="2017-01" db="EMBL/GenBank/DDBJ databases">
        <authorList>
            <person name="Mah S.A."/>
            <person name="Swanson W.J."/>
            <person name="Moy G.W."/>
            <person name="Vacquier V.D."/>
        </authorList>
    </citation>
    <scope>NUCLEOTIDE SEQUENCE [LARGE SCALE GENOMIC DNA]</scope>
    <source>
        <strain evidence="5">COL-18-3</strain>
    </source>
</reference>
<dbReference type="Pfam" id="PF08506">
    <property type="entry name" value="Cse1"/>
    <property type="match status" value="1"/>
</dbReference>
<accession>A0A1R1PM99</accession>
<dbReference type="Pfam" id="PF03378">
    <property type="entry name" value="CAS_CSE1"/>
    <property type="match status" value="1"/>
</dbReference>
<evidence type="ECO:0000259" key="3">
    <source>
        <dbReference type="Pfam" id="PF08506"/>
    </source>
</evidence>
<dbReference type="InterPro" id="IPR005043">
    <property type="entry name" value="XPO2_C"/>
</dbReference>
<dbReference type="PANTHER" id="PTHR10997">
    <property type="entry name" value="IMPORTIN-7, 8, 11"/>
    <property type="match status" value="1"/>
</dbReference>
<evidence type="ECO:0000313" key="5">
    <source>
        <dbReference type="EMBL" id="OMH82063.1"/>
    </source>
</evidence>
<dbReference type="EMBL" id="LSSK01001399">
    <property type="protein sequence ID" value="OMH79829.1"/>
    <property type="molecule type" value="Genomic_DNA"/>
</dbReference>
<feature type="domain" description="Exportin-2 central" evidence="3">
    <location>
        <begin position="3"/>
        <end position="204"/>
    </location>
</feature>
<dbReference type="GO" id="GO:0006606">
    <property type="term" value="P:protein import into nucleus"/>
    <property type="evidence" value="ECO:0007669"/>
    <property type="project" value="TreeGrafter"/>
</dbReference>
<evidence type="ECO:0000256" key="1">
    <source>
        <dbReference type="SAM" id="MobiDB-lite"/>
    </source>
</evidence>
<evidence type="ECO:0000259" key="2">
    <source>
        <dbReference type="Pfam" id="PF03378"/>
    </source>
</evidence>
<dbReference type="PANTHER" id="PTHR10997:SF8">
    <property type="entry name" value="EXPORTIN-2"/>
    <property type="match status" value="1"/>
</dbReference>
<dbReference type="InterPro" id="IPR011989">
    <property type="entry name" value="ARM-like"/>
</dbReference>
<gene>
    <name evidence="5" type="ORF">AX774_g4472</name>
    <name evidence="4" type="ORF">AX774_g6749</name>
</gene>
<dbReference type="GO" id="GO:0006611">
    <property type="term" value="P:protein export from nucleus"/>
    <property type="evidence" value="ECO:0007669"/>
    <property type="project" value="TreeGrafter"/>
</dbReference>
<evidence type="ECO:0000313" key="4">
    <source>
        <dbReference type="EMBL" id="OMH79829.1"/>
    </source>
</evidence>
<dbReference type="GO" id="GO:0005635">
    <property type="term" value="C:nuclear envelope"/>
    <property type="evidence" value="ECO:0007669"/>
    <property type="project" value="TreeGrafter"/>
</dbReference>
<dbReference type="InterPro" id="IPR013713">
    <property type="entry name" value="XPO2_central"/>
</dbReference>